<dbReference type="InterPro" id="IPR029058">
    <property type="entry name" value="AB_hydrolase_fold"/>
</dbReference>
<accession>A0A9E6Y073</accession>
<dbReference type="InterPro" id="IPR000073">
    <property type="entry name" value="AB_hydrolase_1"/>
</dbReference>
<dbReference type="RefSeq" id="WP_259311325.1">
    <property type="nucleotide sequence ID" value="NZ_CP087164.1"/>
</dbReference>
<dbReference type="SUPFAM" id="SSF53474">
    <property type="entry name" value="alpha/beta-Hydrolases"/>
    <property type="match status" value="1"/>
</dbReference>
<dbReference type="AlphaFoldDB" id="A0A9E6Y073"/>
<sequence>MATATESQPPSWPFYTPPEVVDVRGIPTAYRRAGSGPTTVYLHGMGFTRRWLPFHERLSAGVDLVAPEQPGFGDTPMPPWLRSIDDVVLHLDDLFEALGLDDIHLVGYTLGGWIAADFAVTYPRRVSSLTLVAPYGLRVPGHPVADVFRMTPDEYDEVLFNGEMERLSEYTASGDPVEELVHGYLELTTAARLAFNPRYDHRFDRRLARVACPALVVAAQDDRVVPREHCERWAELLPAGRLAVLEGDAAPTGHLMVAQQPERLADVIADFVTQEAQS</sequence>
<organism evidence="2 3">
    <name type="scientific">Capillimicrobium parvum</name>
    <dbReference type="NCBI Taxonomy" id="2884022"/>
    <lineage>
        <taxon>Bacteria</taxon>
        <taxon>Bacillati</taxon>
        <taxon>Actinomycetota</taxon>
        <taxon>Thermoleophilia</taxon>
        <taxon>Solirubrobacterales</taxon>
        <taxon>Capillimicrobiaceae</taxon>
        <taxon>Capillimicrobium</taxon>
    </lineage>
</organism>
<name>A0A9E6Y073_9ACTN</name>
<dbReference type="Pfam" id="PF12697">
    <property type="entry name" value="Abhydrolase_6"/>
    <property type="match status" value="1"/>
</dbReference>
<dbReference type="PANTHER" id="PTHR43798">
    <property type="entry name" value="MONOACYLGLYCEROL LIPASE"/>
    <property type="match status" value="1"/>
</dbReference>
<evidence type="ECO:0000259" key="1">
    <source>
        <dbReference type="Pfam" id="PF12697"/>
    </source>
</evidence>
<keyword evidence="3" id="KW-1185">Reference proteome</keyword>
<dbReference type="InterPro" id="IPR050266">
    <property type="entry name" value="AB_hydrolase_sf"/>
</dbReference>
<dbReference type="Gene3D" id="3.40.50.1820">
    <property type="entry name" value="alpha/beta hydrolase"/>
    <property type="match status" value="1"/>
</dbReference>
<dbReference type="GO" id="GO:0016020">
    <property type="term" value="C:membrane"/>
    <property type="evidence" value="ECO:0007669"/>
    <property type="project" value="TreeGrafter"/>
</dbReference>
<dbReference type="KEGG" id="sbae:DSM104329_03683"/>
<dbReference type="PRINTS" id="PR00111">
    <property type="entry name" value="ABHYDROLASE"/>
</dbReference>
<evidence type="ECO:0000313" key="2">
    <source>
        <dbReference type="EMBL" id="UGS37268.1"/>
    </source>
</evidence>
<dbReference type="EMBL" id="CP087164">
    <property type="protein sequence ID" value="UGS37268.1"/>
    <property type="molecule type" value="Genomic_DNA"/>
</dbReference>
<evidence type="ECO:0000313" key="3">
    <source>
        <dbReference type="Proteomes" id="UP001162834"/>
    </source>
</evidence>
<proteinExistence type="predicted"/>
<dbReference type="Proteomes" id="UP001162834">
    <property type="component" value="Chromosome"/>
</dbReference>
<feature type="domain" description="AB hydrolase-1" evidence="1">
    <location>
        <begin position="40"/>
        <end position="267"/>
    </location>
</feature>
<dbReference type="PANTHER" id="PTHR43798:SF33">
    <property type="entry name" value="HYDROLASE, PUTATIVE (AFU_ORTHOLOGUE AFUA_2G14860)-RELATED"/>
    <property type="match status" value="1"/>
</dbReference>
<dbReference type="GO" id="GO:0003824">
    <property type="term" value="F:catalytic activity"/>
    <property type="evidence" value="ECO:0007669"/>
    <property type="project" value="UniProtKB-ARBA"/>
</dbReference>
<reference evidence="2" key="1">
    <citation type="journal article" date="2022" name="Int. J. Syst. Evol. Microbiol.">
        <title>Pseudomonas aegrilactucae sp. nov. and Pseudomonas morbosilactucae sp. nov., pathogens causing bacterial rot of lettuce in Japan.</title>
        <authorList>
            <person name="Sawada H."/>
            <person name="Fujikawa T."/>
            <person name="Satou M."/>
        </authorList>
    </citation>
    <scope>NUCLEOTIDE SEQUENCE</scope>
    <source>
        <strain evidence="2">0166_1</strain>
    </source>
</reference>
<protein>
    <recommendedName>
        <fullName evidence="1">AB hydrolase-1 domain-containing protein</fullName>
    </recommendedName>
</protein>
<gene>
    <name evidence="2" type="ORF">DSM104329_03683</name>
</gene>